<dbReference type="GO" id="GO:0006397">
    <property type="term" value="P:mRNA processing"/>
    <property type="evidence" value="ECO:0007669"/>
    <property type="project" value="UniProtKB-KW"/>
</dbReference>
<evidence type="ECO:0000313" key="8">
    <source>
        <dbReference type="EMBL" id="KAG0657784.1"/>
    </source>
</evidence>
<reference evidence="8 9" key="1">
    <citation type="submission" date="2020-11" db="EMBL/GenBank/DDBJ databases">
        <title>Kefir isolates.</title>
        <authorList>
            <person name="Marcisauskas S."/>
            <person name="Kim Y."/>
            <person name="Blasche S."/>
        </authorList>
    </citation>
    <scope>NUCLEOTIDE SEQUENCE [LARGE SCALE GENOMIC DNA]</scope>
    <source>
        <strain evidence="8 9">OG2</strain>
    </source>
</reference>
<feature type="domain" description="RSE1/DDB1/CPSF1 C-terminal" evidence="5">
    <location>
        <begin position="996"/>
        <end position="1325"/>
    </location>
</feature>
<accession>A0A9P6VXF2</accession>
<protein>
    <submittedName>
        <fullName evidence="8">mRNA cleavage and polyadenylation factor subunit</fullName>
    </submittedName>
</protein>
<dbReference type="Pfam" id="PF23726">
    <property type="entry name" value="Beta-prop_RSE1_2nd"/>
    <property type="match status" value="1"/>
</dbReference>
<dbReference type="InterPro" id="IPR050358">
    <property type="entry name" value="RSE1/DDB1/CFT1"/>
</dbReference>
<feature type="compositionally biased region" description="Acidic residues" evidence="4">
    <location>
        <begin position="159"/>
        <end position="172"/>
    </location>
</feature>
<dbReference type="Pfam" id="PF03178">
    <property type="entry name" value="CPSF_A"/>
    <property type="match status" value="1"/>
</dbReference>
<evidence type="ECO:0000259" key="6">
    <source>
        <dbReference type="Pfam" id="PF10433"/>
    </source>
</evidence>
<keyword evidence="9" id="KW-1185">Reference proteome</keyword>
<evidence type="ECO:0000256" key="3">
    <source>
        <dbReference type="ARBA" id="ARBA00023242"/>
    </source>
</evidence>
<dbReference type="EMBL" id="PUHR01000228">
    <property type="protein sequence ID" value="KAG0657784.1"/>
    <property type="molecule type" value="Genomic_DNA"/>
</dbReference>
<dbReference type="GO" id="GO:0003676">
    <property type="term" value="F:nucleic acid binding"/>
    <property type="evidence" value="ECO:0007669"/>
    <property type="project" value="InterPro"/>
</dbReference>
<name>A0A9P6VXF2_MAUEX</name>
<comment type="subcellular location">
    <subcellularLocation>
        <location evidence="1">Nucleus</location>
    </subcellularLocation>
</comment>
<dbReference type="InterPro" id="IPR015943">
    <property type="entry name" value="WD40/YVTN_repeat-like_dom_sf"/>
</dbReference>
<feature type="domain" description="RSE1/DDB1/CPSF1 second beta-propeller" evidence="7">
    <location>
        <begin position="569"/>
        <end position="922"/>
    </location>
</feature>
<gene>
    <name evidence="8" type="primary">CFT1</name>
    <name evidence="8" type="ORF">C6P45_002333</name>
</gene>
<evidence type="ECO:0000313" key="9">
    <source>
        <dbReference type="Proteomes" id="UP000750334"/>
    </source>
</evidence>
<organism evidence="8 9">
    <name type="scientific">Maudiozyma exigua</name>
    <name type="common">Yeast</name>
    <name type="synonym">Kazachstania exigua</name>
    <dbReference type="NCBI Taxonomy" id="34358"/>
    <lineage>
        <taxon>Eukaryota</taxon>
        <taxon>Fungi</taxon>
        <taxon>Dikarya</taxon>
        <taxon>Ascomycota</taxon>
        <taxon>Saccharomycotina</taxon>
        <taxon>Saccharomycetes</taxon>
        <taxon>Saccharomycetales</taxon>
        <taxon>Saccharomycetaceae</taxon>
        <taxon>Maudiozyma</taxon>
    </lineage>
</organism>
<keyword evidence="2" id="KW-0507">mRNA processing</keyword>
<feature type="domain" description="RSE1/DDB1/CPSF1 first beta-propeller" evidence="6">
    <location>
        <begin position="13"/>
        <end position="445"/>
    </location>
</feature>
<dbReference type="PANTHER" id="PTHR10644">
    <property type="entry name" value="DNA REPAIR/RNA PROCESSING CPSF FAMILY"/>
    <property type="match status" value="1"/>
</dbReference>
<dbReference type="Gene3D" id="2.130.10.10">
    <property type="entry name" value="YVTN repeat-like/Quinoprotein amine dehydrogenase"/>
    <property type="match status" value="3"/>
</dbReference>
<proteinExistence type="predicted"/>
<dbReference type="InterPro" id="IPR004871">
    <property type="entry name" value="RSE1/DDB1/CPSF1_C"/>
</dbReference>
<keyword evidence="3" id="KW-0539">Nucleus</keyword>
<sequence length="1363" mass="154826">MNVYDDILDPTVVSHSETGHFTTTDHIELVTVNTHILKVYRVANDGRGLCLTQQFDLRGKINDIALIPANTLVESNISSGLDYMIISTGVAKLSLIRYDVDKNDLETVSLHYYEDKLRVTSLIELAKQSKLRVEPSKKCVLLFNNDSIALLPFVQNEKLDEDDEDDDDEDDETYRVEEDERPEPKRRKTQEDSGSLTQPSIILHLKKLNKEIQNVIDIQFLQNFTRPTIEVLYQPQLTWAGNLKRLNTPTRVMILTLELKQSNDITEIEPIMIAKLENLPWTWHEIVPTEKGSVVIGVNEVAYIDNSGILQSVISINSFSDKSIIKSKMVDNSKLELVLNQQSVVACWTTTKEDNNVENRDKMSDSNDMLVLMTEDSGLYYVQLEFEGKLLTTFDLIELPIANNIFLNNLGPTCMSIFGRGSLTSTFDLFIGYQSGDGLLVRLNNMKSTIASRASHTNTVGEEDNIFDDGEDEDDEDDLYADDKLYKTKNEKTREEIIETVEPFDIELLSSLNNIGPLTSLTVGKEASIELHIKGLTNPNNGEMAIVGTSGNGVGSRLVSVQPSVRPDIELALKFISVTQIWTLKFKNKDKFLITTDSFKSKSDIYEIDNNFAQYKEGRLRRDATTVYVSMFGGDTRIVQVTTNHLYLYDLNFRRLTSIKFDYEVVHVSVREDYVLITVSRGDIKVYELDKRQKTKLMKVNLPEILKEMVITSGLILKSDMCNEFLTLERKEEEQLLFTFVTADNQIIFFTKDHNDRIFQLTGVDNLEESLYVSTYQLPEEVVPDPSIKQIMLTKLGNKNQEIYLTVMTYGGEVYQYKKSTRRSSRFYKNSSSNILPITGAPNNAYAKGVVDIERIMHHIPNYKGYSCIFVTGSVPYIILKEDDSVPRIFKFANIPLVSLTPWGKKSVMCVDHMKNARVYTLDNKDVYYGNKMPLRTITINNVLQNFMTFNTIAYHEKSEMFVVSYTKEIEYIPKSESDELIIGSLENVPHAKGFQSGVLLINPKSWGVIDQITLEPNSLVNDLRSMIIQVDSKTKRHREYIVFGVGQVGTEDLPASGSFQMYDIVPIGADIGSPDATCKFEKFFCEDVKGSVTSVCELSGRFSISQSQKIMVRDAQEDNSVVPVAFFDTPVYVTDSKSFGNFFIVGDSMQGFQFIGFDAEPYRMLPLGRSISKFETVSLDFLVNNGDLYFAVTDRNDILHVLKYAPDEPNSLSGQRLVHCSSFNLFSPNTCMKLVPKNEEFDEEGSDITSYQIISAQVDGSIFKVIPQAEDAYRRLYVLQQHLAEKEIQLAGLNPHMERLANEFYHISNTMRPVLDYNVIKKFASLPIEKRNNLGKKTGRRSDVNIWRDLIGIEFSLRSLSK</sequence>
<dbReference type="InterPro" id="IPR058543">
    <property type="entry name" value="Beta-prop_RSE1/DDB1/CPSF1_2nd"/>
</dbReference>
<evidence type="ECO:0000259" key="5">
    <source>
        <dbReference type="Pfam" id="PF03178"/>
    </source>
</evidence>
<evidence type="ECO:0000256" key="2">
    <source>
        <dbReference type="ARBA" id="ARBA00022664"/>
    </source>
</evidence>
<dbReference type="Proteomes" id="UP000750334">
    <property type="component" value="Unassembled WGS sequence"/>
</dbReference>
<dbReference type="OrthoDB" id="6109at2759"/>
<dbReference type="GO" id="GO:0005634">
    <property type="term" value="C:nucleus"/>
    <property type="evidence" value="ECO:0007669"/>
    <property type="project" value="UniProtKB-SubCell"/>
</dbReference>
<evidence type="ECO:0000256" key="1">
    <source>
        <dbReference type="ARBA" id="ARBA00004123"/>
    </source>
</evidence>
<evidence type="ECO:0000256" key="4">
    <source>
        <dbReference type="SAM" id="MobiDB-lite"/>
    </source>
</evidence>
<dbReference type="Pfam" id="PF10433">
    <property type="entry name" value="Beta-prop_RSE1_1st"/>
    <property type="match status" value="1"/>
</dbReference>
<dbReference type="InterPro" id="IPR018846">
    <property type="entry name" value="Beta-prop_RSE1/DDB1/CPSF1_1st"/>
</dbReference>
<feature type="region of interest" description="Disordered" evidence="4">
    <location>
        <begin position="159"/>
        <end position="195"/>
    </location>
</feature>
<comment type="caution">
    <text evidence="8">The sequence shown here is derived from an EMBL/GenBank/DDBJ whole genome shotgun (WGS) entry which is preliminary data.</text>
</comment>
<evidence type="ECO:0000259" key="7">
    <source>
        <dbReference type="Pfam" id="PF23726"/>
    </source>
</evidence>